<evidence type="ECO:0000313" key="6">
    <source>
        <dbReference type="Proteomes" id="UP000019484"/>
    </source>
</evidence>
<keyword evidence="6" id="KW-1185">Reference proteome</keyword>
<evidence type="ECO:0000256" key="2">
    <source>
        <dbReference type="ARBA" id="ARBA00023002"/>
    </source>
</evidence>
<dbReference type="GO" id="GO:0016491">
    <property type="term" value="F:oxidoreductase activity"/>
    <property type="evidence" value="ECO:0007669"/>
    <property type="project" value="UniProtKB-KW"/>
</dbReference>
<dbReference type="Gene3D" id="3.40.50.720">
    <property type="entry name" value="NAD(P)-binding Rossmann-like Domain"/>
    <property type="match status" value="2"/>
</dbReference>
<name>W9YKG7_9EURO</name>
<feature type="domain" description="D-isomer specific 2-hydroxyacid dehydrogenase NAD-binding" evidence="4">
    <location>
        <begin position="1"/>
        <end position="50"/>
    </location>
</feature>
<dbReference type="STRING" id="1182541.W9YKG7"/>
<keyword evidence="3" id="KW-0520">NAD</keyword>
<evidence type="ECO:0000256" key="3">
    <source>
        <dbReference type="ARBA" id="ARBA00023027"/>
    </source>
</evidence>
<accession>W9YKG7</accession>
<protein>
    <recommendedName>
        <fullName evidence="4">D-isomer specific 2-hydroxyacid dehydrogenase NAD-binding domain-containing protein</fullName>
    </recommendedName>
</protein>
<sequence>MDARGVLISVSRGGTIKEEALLQGLLQGSTARAAVHVFDSAPAAEDSPCLVRYLENQVMPYLAWFGEVTVSDLQRMAKENVEGWKSGNLLVQNLNVVV</sequence>
<gene>
    <name evidence="5" type="ORF">A1O1_03284</name>
</gene>
<keyword evidence="2" id="KW-0560">Oxidoreductase</keyword>
<dbReference type="PANTHER" id="PTHR43761">
    <property type="entry name" value="D-ISOMER SPECIFIC 2-HYDROXYACID DEHYDROGENASE FAMILY PROTEIN (AFU_ORTHOLOGUE AFUA_1G13630)"/>
    <property type="match status" value="1"/>
</dbReference>
<dbReference type="AlphaFoldDB" id="W9YKG7"/>
<dbReference type="HOGENOM" id="CLU_2333431_0_0_1"/>
<dbReference type="OrthoDB" id="298012at2759"/>
<comment type="similarity">
    <text evidence="1">Belongs to the D-isomer specific 2-hydroxyacid dehydrogenase family.</text>
</comment>
<dbReference type="Pfam" id="PF02826">
    <property type="entry name" value="2-Hacid_dh_C"/>
    <property type="match status" value="1"/>
</dbReference>
<organism evidence="5 6">
    <name type="scientific">Capronia coronata CBS 617.96</name>
    <dbReference type="NCBI Taxonomy" id="1182541"/>
    <lineage>
        <taxon>Eukaryota</taxon>
        <taxon>Fungi</taxon>
        <taxon>Dikarya</taxon>
        <taxon>Ascomycota</taxon>
        <taxon>Pezizomycotina</taxon>
        <taxon>Eurotiomycetes</taxon>
        <taxon>Chaetothyriomycetidae</taxon>
        <taxon>Chaetothyriales</taxon>
        <taxon>Herpotrichiellaceae</taxon>
        <taxon>Capronia</taxon>
    </lineage>
</organism>
<dbReference type="RefSeq" id="XP_007722379.1">
    <property type="nucleotide sequence ID" value="XM_007724189.1"/>
</dbReference>
<evidence type="ECO:0000313" key="5">
    <source>
        <dbReference type="EMBL" id="EXJ90185.1"/>
    </source>
</evidence>
<proteinExistence type="inferred from homology"/>
<evidence type="ECO:0000256" key="1">
    <source>
        <dbReference type="ARBA" id="ARBA00005854"/>
    </source>
</evidence>
<reference evidence="5 6" key="1">
    <citation type="submission" date="2013-03" db="EMBL/GenBank/DDBJ databases">
        <title>The Genome Sequence of Capronia coronata CBS 617.96.</title>
        <authorList>
            <consortium name="The Broad Institute Genomics Platform"/>
            <person name="Cuomo C."/>
            <person name="de Hoog S."/>
            <person name="Gorbushina A."/>
            <person name="Walker B."/>
            <person name="Young S.K."/>
            <person name="Zeng Q."/>
            <person name="Gargeya S."/>
            <person name="Fitzgerald M."/>
            <person name="Haas B."/>
            <person name="Abouelleil A."/>
            <person name="Allen A.W."/>
            <person name="Alvarado L."/>
            <person name="Arachchi H.M."/>
            <person name="Berlin A.M."/>
            <person name="Chapman S.B."/>
            <person name="Gainer-Dewar J."/>
            <person name="Goldberg J."/>
            <person name="Griggs A."/>
            <person name="Gujja S."/>
            <person name="Hansen M."/>
            <person name="Howarth C."/>
            <person name="Imamovic A."/>
            <person name="Ireland A."/>
            <person name="Larimer J."/>
            <person name="McCowan C."/>
            <person name="Murphy C."/>
            <person name="Pearson M."/>
            <person name="Poon T.W."/>
            <person name="Priest M."/>
            <person name="Roberts A."/>
            <person name="Saif S."/>
            <person name="Shea T."/>
            <person name="Sisk P."/>
            <person name="Sykes S."/>
            <person name="Wortman J."/>
            <person name="Nusbaum C."/>
            <person name="Birren B."/>
        </authorList>
    </citation>
    <scope>NUCLEOTIDE SEQUENCE [LARGE SCALE GENOMIC DNA]</scope>
    <source>
        <strain evidence="5 6">CBS 617.96</strain>
    </source>
</reference>
<dbReference type="GO" id="GO:0051287">
    <property type="term" value="F:NAD binding"/>
    <property type="evidence" value="ECO:0007669"/>
    <property type="project" value="InterPro"/>
</dbReference>
<comment type="caution">
    <text evidence="5">The sequence shown here is derived from an EMBL/GenBank/DDBJ whole genome shotgun (WGS) entry which is preliminary data.</text>
</comment>
<dbReference type="SUPFAM" id="SSF51735">
    <property type="entry name" value="NAD(P)-binding Rossmann-fold domains"/>
    <property type="match status" value="1"/>
</dbReference>
<dbReference type="Proteomes" id="UP000019484">
    <property type="component" value="Unassembled WGS sequence"/>
</dbReference>
<dbReference type="InterPro" id="IPR006140">
    <property type="entry name" value="D-isomer_DH_NAD-bd"/>
</dbReference>
<dbReference type="InterPro" id="IPR036291">
    <property type="entry name" value="NAD(P)-bd_dom_sf"/>
</dbReference>
<dbReference type="GeneID" id="19158178"/>
<dbReference type="InterPro" id="IPR050418">
    <property type="entry name" value="D-iso_2-hydroxyacid_DH_PdxB"/>
</dbReference>
<dbReference type="EMBL" id="AMWN01000003">
    <property type="protein sequence ID" value="EXJ90185.1"/>
    <property type="molecule type" value="Genomic_DNA"/>
</dbReference>
<dbReference type="PANTHER" id="PTHR43761:SF1">
    <property type="entry name" value="D-ISOMER SPECIFIC 2-HYDROXYACID DEHYDROGENASE CATALYTIC DOMAIN-CONTAINING PROTEIN-RELATED"/>
    <property type="match status" value="1"/>
</dbReference>
<evidence type="ECO:0000259" key="4">
    <source>
        <dbReference type="Pfam" id="PF02826"/>
    </source>
</evidence>